<organism evidence="3 4">
    <name type="scientific">Blyttiomyces helicus</name>
    <dbReference type="NCBI Taxonomy" id="388810"/>
    <lineage>
        <taxon>Eukaryota</taxon>
        <taxon>Fungi</taxon>
        <taxon>Fungi incertae sedis</taxon>
        <taxon>Chytridiomycota</taxon>
        <taxon>Chytridiomycota incertae sedis</taxon>
        <taxon>Chytridiomycetes</taxon>
        <taxon>Chytridiomycetes incertae sedis</taxon>
        <taxon>Blyttiomyces</taxon>
    </lineage>
</organism>
<sequence>ARFLKPVQYVKWQMNKIDVARETYKVCSEQVERRPEMLEVYKLPDNFQTWFAMAVLHIWMVNCRLRAEGLDGKDIKQELFDAFSLDVELKIHKAGVKANIGAIMTDLLSSYYGQTLAYDEGLYYGDAVMAGALWRNLFASKKVDPTILEAVLVYVREQLRAVDAADRSDILNGKFQFADVKVQ</sequence>
<dbReference type="PANTHER" id="PTHR12184:SF1">
    <property type="entry name" value="UBIQUINOL-CYTOCHROME-C REDUCTASE COMPLEX ASSEMBLY FACTOR 1"/>
    <property type="match status" value="1"/>
</dbReference>
<evidence type="ECO:0000313" key="3">
    <source>
        <dbReference type="EMBL" id="RKO92270.1"/>
    </source>
</evidence>
<evidence type="ECO:0000259" key="2">
    <source>
        <dbReference type="Pfam" id="PF03981"/>
    </source>
</evidence>
<dbReference type="InterPro" id="IPR021150">
    <property type="entry name" value="Ubiq_cyt_c_chap"/>
</dbReference>
<feature type="domain" description="Ubiquinol-cytochrome c chaperone" evidence="2">
    <location>
        <begin position="41"/>
        <end position="177"/>
    </location>
</feature>
<evidence type="ECO:0000313" key="4">
    <source>
        <dbReference type="Proteomes" id="UP000269721"/>
    </source>
</evidence>
<protein>
    <submittedName>
        <fullName evidence="3">Ubiquinol-cytochrome C chaperone-domain-containing protein</fullName>
    </submittedName>
</protein>
<name>A0A4P9WM72_9FUNG</name>
<comment type="similarity">
    <text evidence="1">Belongs to the CBP3 family.</text>
</comment>
<accession>A0A4P9WM72</accession>
<proteinExistence type="inferred from homology"/>
<feature type="non-terminal residue" evidence="3">
    <location>
        <position position="1"/>
    </location>
</feature>
<dbReference type="Pfam" id="PF03981">
    <property type="entry name" value="Ubiq_cyt_C_chap"/>
    <property type="match status" value="1"/>
</dbReference>
<gene>
    <name evidence="3" type="ORF">BDK51DRAFT_23170</name>
</gene>
<keyword evidence="4" id="KW-1185">Reference proteome</keyword>
<dbReference type="PANTHER" id="PTHR12184">
    <property type="entry name" value="UBIQUINOL-CYTOCHROME C REDUCTASE COMPLEX ASSEMBLY FACTOR 1 FAMILY MEMBER"/>
    <property type="match status" value="1"/>
</dbReference>
<reference evidence="4" key="1">
    <citation type="journal article" date="2018" name="Nat. Microbiol.">
        <title>Leveraging single-cell genomics to expand the fungal tree of life.</title>
        <authorList>
            <person name="Ahrendt S.R."/>
            <person name="Quandt C.A."/>
            <person name="Ciobanu D."/>
            <person name="Clum A."/>
            <person name="Salamov A."/>
            <person name="Andreopoulos B."/>
            <person name="Cheng J.F."/>
            <person name="Woyke T."/>
            <person name="Pelin A."/>
            <person name="Henrissat B."/>
            <person name="Reynolds N.K."/>
            <person name="Benny G.L."/>
            <person name="Smith M.E."/>
            <person name="James T.Y."/>
            <person name="Grigoriev I.V."/>
        </authorList>
    </citation>
    <scope>NUCLEOTIDE SEQUENCE [LARGE SCALE GENOMIC DNA]</scope>
</reference>
<dbReference type="EMBL" id="KZ994709">
    <property type="protein sequence ID" value="RKO92270.1"/>
    <property type="molecule type" value="Genomic_DNA"/>
</dbReference>
<dbReference type="OrthoDB" id="10253878at2759"/>
<evidence type="ECO:0000256" key="1">
    <source>
        <dbReference type="ARBA" id="ARBA00006407"/>
    </source>
</evidence>
<dbReference type="GO" id="GO:0005739">
    <property type="term" value="C:mitochondrion"/>
    <property type="evidence" value="ECO:0007669"/>
    <property type="project" value="TreeGrafter"/>
</dbReference>
<dbReference type="InterPro" id="IPR007129">
    <property type="entry name" value="Ubiqinol_cyt_c_chaperone_CPB3"/>
</dbReference>
<dbReference type="Proteomes" id="UP000269721">
    <property type="component" value="Unassembled WGS sequence"/>
</dbReference>
<dbReference type="AlphaFoldDB" id="A0A4P9WM72"/>
<dbReference type="GO" id="GO:0034551">
    <property type="term" value="P:mitochondrial respiratory chain complex III assembly"/>
    <property type="evidence" value="ECO:0007669"/>
    <property type="project" value="TreeGrafter"/>
</dbReference>